<accession>A0AAD7TAH3</accession>
<sequence>MRGAPGPSVQMRRIRDVGVKEISGDWIGTSGAADLLPEEALVGGYIRESSLKEWARSIGAFSERTGEAGSNQSALSRWGGVPSGGSRYAARARLCSPPSLER</sequence>
<protein>
    <submittedName>
        <fullName evidence="1">Uncharacterized protein</fullName>
    </submittedName>
</protein>
<comment type="caution">
    <text evidence="1">The sequence shown here is derived from an EMBL/GenBank/DDBJ whole genome shotgun (WGS) entry which is preliminary data.</text>
</comment>
<reference evidence="1" key="1">
    <citation type="journal article" date="2023" name="Science">
        <title>Genome structures resolve the early diversification of teleost fishes.</title>
        <authorList>
            <person name="Parey E."/>
            <person name="Louis A."/>
            <person name="Montfort J."/>
            <person name="Bouchez O."/>
            <person name="Roques C."/>
            <person name="Iampietro C."/>
            <person name="Lluch J."/>
            <person name="Castinel A."/>
            <person name="Donnadieu C."/>
            <person name="Desvignes T."/>
            <person name="Floi Bucao C."/>
            <person name="Jouanno E."/>
            <person name="Wen M."/>
            <person name="Mejri S."/>
            <person name="Dirks R."/>
            <person name="Jansen H."/>
            <person name="Henkel C."/>
            <person name="Chen W.J."/>
            <person name="Zahm M."/>
            <person name="Cabau C."/>
            <person name="Klopp C."/>
            <person name="Thompson A.W."/>
            <person name="Robinson-Rechavi M."/>
            <person name="Braasch I."/>
            <person name="Lecointre G."/>
            <person name="Bobe J."/>
            <person name="Postlethwait J.H."/>
            <person name="Berthelot C."/>
            <person name="Roest Crollius H."/>
            <person name="Guiguen Y."/>
        </authorList>
    </citation>
    <scope>NUCLEOTIDE SEQUENCE</scope>
    <source>
        <strain evidence="1">NC1722</strain>
    </source>
</reference>
<dbReference type="Proteomes" id="UP001221898">
    <property type="component" value="Unassembled WGS sequence"/>
</dbReference>
<organism evidence="1 2">
    <name type="scientific">Aldrovandia affinis</name>
    <dbReference type="NCBI Taxonomy" id="143900"/>
    <lineage>
        <taxon>Eukaryota</taxon>
        <taxon>Metazoa</taxon>
        <taxon>Chordata</taxon>
        <taxon>Craniata</taxon>
        <taxon>Vertebrata</taxon>
        <taxon>Euteleostomi</taxon>
        <taxon>Actinopterygii</taxon>
        <taxon>Neopterygii</taxon>
        <taxon>Teleostei</taxon>
        <taxon>Notacanthiformes</taxon>
        <taxon>Halosauridae</taxon>
        <taxon>Aldrovandia</taxon>
    </lineage>
</organism>
<name>A0AAD7TAH3_9TELE</name>
<keyword evidence="2" id="KW-1185">Reference proteome</keyword>
<proteinExistence type="predicted"/>
<gene>
    <name evidence="1" type="ORF">AAFF_G00286180</name>
</gene>
<evidence type="ECO:0000313" key="1">
    <source>
        <dbReference type="EMBL" id="KAJ8417391.1"/>
    </source>
</evidence>
<dbReference type="AlphaFoldDB" id="A0AAD7TAH3"/>
<dbReference type="EMBL" id="JAINUG010000004">
    <property type="protein sequence ID" value="KAJ8417391.1"/>
    <property type="molecule type" value="Genomic_DNA"/>
</dbReference>
<evidence type="ECO:0000313" key="2">
    <source>
        <dbReference type="Proteomes" id="UP001221898"/>
    </source>
</evidence>